<dbReference type="SMART" id="SM00320">
    <property type="entry name" value="WD40"/>
    <property type="match status" value="6"/>
</dbReference>
<evidence type="ECO:0000256" key="4">
    <source>
        <dbReference type="ARBA" id="ARBA00022786"/>
    </source>
</evidence>
<dbReference type="InterPro" id="IPR019775">
    <property type="entry name" value="WD40_repeat_CS"/>
</dbReference>
<dbReference type="GO" id="GO:0005634">
    <property type="term" value="C:nucleus"/>
    <property type="evidence" value="ECO:0007669"/>
    <property type="project" value="TreeGrafter"/>
</dbReference>
<dbReference type="Gene3D" id="2.130.10.10">
    <property type="entry name" value="YVTN repeat-like/Quinoprotein amine dehydrogenase"/>
    <property type="match status" value="2"/>
</dbReference>
<dbReference type="InterPro" id="IPR036322">
    <property type="entry name" value="WD40_repeat_dom_sf"/>
</dbReference>
<dbReference type="Proteomes" id="UP000271241">
    <property type="component" value="Unassembled WGS sequence"/>
</dbReference>
<accession>A0A4P9XJC3</accession>
<dbReference type="PROSITE" id="PS50294">
    <property type="entry name" value="WD_REPEATS_REGION"/>
    <property type="match status" value="3"/>
</dbReference>
<dbReference type="EMBL" id="KZ993017">
    <property type="protein sequence ID" value="RKP05845.1"/>
    <property type="molecule type" value="Genomic_DNA"/>
</dbReference>
<evidence type="ECO:0000256" key="5">
    <source>
        <dbReference type="ARBA" id="ARBA00038344"/>
    </source>
</evidence>
<dbReference type="Pfam" id="PF00400">
    <property type="entry name" value="WD40"/>
    <property type="match status" value="5"/>
</dbReference>
<keyword evidence="9" id="KW-1185">Reference proteome</keyword>
<dbReference type="PANTHER" id="PTHR22852:SF0">
    <property type="entry name" value="DENTICLELESS PROTEIN HOMOLOG"/>
    <property type="match status" value="1"/>
</dbReference>
<dbReference type="InterPro" id="IPR051865">
    <property type="entry name" value="WD-repeat_CDT2_adapter"/>
</dbReference>
<evidence type="ECO:0000256" key="2">
    <source>
        <dbReference type="ARBA" id="ARBA00022574"/>
    </source>
</evidence>
<name>A0A4P9XJC3_9FUNG</name>
<evidence type="ECO:0000313" key="9">
    <source>
        <dbReference type="Proteomes" id="UP000271241"/>
    </source>
</evidence>
<protein>
    <submittedName>
        <fullName evidence="8">WD40-repeat-containing domain protein</fullName>
    </submittedName>
</protein>
<dbReference type="SUPFAM" id="SSF50978">
    <property type="entry name" value="WD40 repeat-like"/>
    <property type="match status" value="1"/>
</dbReference>
<evidence type="ECO:0000256" key="1">
    <source>
        <dbReference type="ARBA" id="ARBA00004906"/>
    </source>
</evidence>
<reference evidence="9" key="1">
    <citation type="journal article" date="2018" name="Nat. Microbiol.">
        <title>Leveraging single-cell genomics to expand the fungal tree of life.</title>
        <authorList>
            <person name="Ahrendt S.R."/>
            <person name="Quandt C.A."/>
            <person name="Ciobanu D."/>
            <person name="Clum A."/>
            <person name="Salamov A."/>
            <person name="Andreopoulos B."/>
            <person name="Cheng J.F."/>
            <person name="Woyke T."/>
            <person name="Pelin A."/>
            <person name="Henrissat B."/>
            <person name="Reynolds N.K."/>
            <person name="Benny G.L."/>
            <person name="Smith M.E."/>
            <person name="James T.Y."/>
            <person name="Grigoriev I.V."/>
        </authorList>
    </citation>
    <scope>NUCLEOTIDE SEQUENCE [LARGE SCALE GENOMIC DNA]</scope>
    <source>
        <strain evidence="9">RSA 1356</strain>
    </source>
</reference>
<dbReference type="GO" id="GO:0043161">
    <property type="term" value="P:proteasome-mediated ubiquitin-dependent protein catabolic process"/>
    <property type="evidence" value="ECO:0007669"/>
    <property type="project" value="TreeGrafter"/>
</dbReference>
<evidence type="ECO:0000256" key="6">
    <source>
        <dbReference type="PROSITE-ProRule" id="PRU00221"/>
    </source>
</evidence>
<dbReference type="InterPro" id="IPR020472">
    <property type="entry name" value="WD40_PAC1"/>
</dbReference>
<dbReference type="InterPro" id="IPR001680">
    <property type="entry name" value="WD40_rpt"/>
</dbReference>
<dbReference type="PROSITE" id="PS00678">
    <property type="entry name" value="WD_REPEATS_1"/>
    <property type="match status" value="2"/>
</dbReference>
<feature type="repeat" description="WD" evidence="6">
    <location>
        <begin position="186"/>
        <end position="227"/>
    </location>
</feature>
<feature type="repeat" description="WD" evidence="6">
    <location>
        <begin position="417"/>
        <end position="441"/>
    </location>
</feature>
<comment type="pathway">
    <text evidence="1">Protein modification; protein ubiquitination.</text>
</comment>
<evidence type="ECO:0000256" key="7">
    <source>
        <dbReference type="SAM" id="MobiDB-lite"/>
    </source>
</evidence>
<gene>
    <name evidence="8" type="ORF">THASP1DRAFT_32325</name>
</gene>
<sequence length="510" mass="56177">MDNEQSNDSRVPLRVLSDSGNRRADNTAESGPSALKRLHDEQKTSTGRRFALVRRRARNAGQAVEVDKDDGLHAPARLTTHVANVRRVRMDRKLMLRELVPLSSSGFRQYTAGAMRAYARDLVSGKADTYMLRTEDGRSAMPMCTMYCPTSSGSKRLLAVGDEEGGVSLLDTQYGADSAKSKISHWQAHDNSTFHLQWAPDGTHLVTASGDQSARWWDVRTQQLLNVFDGHTATIKCIAFHSSDPNILATSSRDGSVMIWDVRCNSAVMDDGYRHHRPANRISNANVHPLGTPALRKRRKVVNDARRSVTSVLFMKHREHLLASAGASDGIIKYWDIRQHGSYSSRDAPTPVATSEYGGAGKRPHGIAALTLDESGTRVFAASTDNHIYQYDARFLGTANAAYTAPTYRCSNFYVGIAISPDDRFLLSGSCDRSAYIWGLDATPSAEGPLILQAHSGEVSHVAWCPTDVSQLATCSDDGTLRVWNVDRAVAEKCRRSENVRQHYGVVVTK</sequence>
<feature type="repeat" description="WD" evidence="6">
    <location>
        <begin position="452"/>
        <end position="487"/>
    </location>
</feature>
<comment type="similarity">
    <text evidence="5">Belongs to the WD repeat cdt2 family.</text>
</comment>
<dbReference type="AlphaFoldDB" id="A0A4P9XJC3"/>
<dbReference type="PROSITE" id="PS50082">
    <property type="entry name" value="WD_REPEATS_2"/>
    <property type="match status" value="4"/>
</dbReference>
<evidence type="ECO:0000256" key="3">
    <source>
        <dbReference type="ARBA" id="ARBA00022737"/>
    </source>
</evidence>
<keyword evidence="2 6" id="KW-0853">WD repeat</keyword>
<organism evidence="8 9">
    <name type="scientific">Thamnocephalis sphaerospora</name>
    <dbReference type="NCBI Taxonomy" id="78915"/>
    <lineage>
        <taxon>Eukaryota</taxon>
        <taxon>Fungi</taxon>
        <taxon>Fungi incertae sedis</taxon>
        <taxon>Zoopagomycota</taxon>
        <taxon>Zoopagomycotina</taxon>
        <taxon>Zoopagomycetes</taxon>
        <taxon>Zoopagales</taxon>
        <taxon>Sigmoideomycetaceae</taxon>
        <taxon>Thamnocephalis</taxon>
    </lineage>
</organism>
<dbReference type="OrthoDB" id="2096344at2759"/>
<dbReference type="GO" id="GO:0030674">
    <property type="term" value="F:protein-macromolecule adaptor activity"/>
    <property type="evidence" value="ECO:0007669"/>
    <property type="project" value="TreeGrafter"/>
</dbReference>
<dbReference type="PANTHER" id="PTHR22852">
    <property type="entry name" value="LETHAL 2 DENTICLELESS PROTEIN RETINOIC ACID-REGULATED NUCLEAR MATRIX-ASSOCIATED PROTEIN"/>
    <property type="match status" value="1"/>
</dbReference>
<evidence type="ECO:0000313" key="8">
    <source>
        <dbReference type="EMBL" id="RKP05845.1"/>
    </source>
</evidence>
<feature type="region of interest" description="Disordered" evidence="7">
    <location>
        <begin position="1"/>
        <end position="48"/>
    </location>
</feature>
<keyword evidence="3" id="KW-0677">Repeat</keyword>
<dbReference type="InterPro" id="IPR015943">
    <property type="entry name" value="WD40/YVTN_repeat-like_dom_sf"/>
</dbReference>
<proteinExistence type="inferred from homology"/>
<feature type="repeat" description="WD" evidence="6">
    <location>
        <begin position="228"/>
        <end position="270"/>
    </location>
</feature>
<keyword evidence="4" id="KW-0833">Ubl conjugation pathway</keyword>
<dbReference type="PRINTS" id="PR00320">
    <property type="entry name" value="GPROTEINBRPT"/>
</dbReference>
<dbReference type="STRING" id="78915.A0A4P9XJC3"/>